<evidence type="ECO:0000256" key="2">
    <source>
        <dbReference type="SAM" id="Phobius"/>
    </source>
</evidence>
<keyword evidence="2" id="KW-1133">Transmembrane helix</keyword>
<accession>A0ABD3NFH0</accession>
<name>A0ABD3NFH0_9STRA</name>
<keyword evidence="2" id="KW-0472">Membrane</keyword>
<protein>
    <recommendedName>
        <fullName evidence="5">Transmembrane protein 163</fullName>
    </recommendedName>
</protein>
<evidence type="ECO:0000313" key="4">
    <source>
        <dbReference type="Proteomes" id="UP001530315"/>
    </source>
</evidence>
<feature type="region of interest" description="Disordered" evidence="1">
    <location>
        <begin position="1"/>
        <end position="44"/>
    </location>
</feature>
<reference evidence="3 4" key="1">
    <citation type="submission" date="2024-10" db="EMBL/GenBank/DDBJ databases">
        <title>Updated reference genomes for cyclostephanoid diatoms.</title>
        <authorList>
            <person name="Roberts W.R."/>
            <person name="Alverson A.J."/>
        </authorList>
    </citation>
    <scope>NUCLEOTIDE SEQUENCE [LARGE SCALE GENOMIC DNA]</scope>
    <source>
        <strain evidence="3 4">AJA276-08</strain>
    </source>
</reference>
<dbReference type="Proteomes" id="UP001530315">
    <property type="component" value="Unassembled WGS sequence"/>
</dbReference>
<dbReference type="AlphaFoldDB" id="A0ABD3NFH0"/>
<proteinExistence type="predicted"/>
<keyword evidence="4" id="KW-1185">Reference proteome</keyword>
<feature type="transmembrane region" description="Helical" evidence="2">
    <location>
        <begin position="168"/>
        <end position="187"/>
    </location>
</feature>
<evidence type="ECO:0000313" key="3">
    <source>
        <dbReference type="EMBL" id="KAL3773211.1"/>
    </source>
</evidence>
<feature type="transmembrane region" description="Helical" evidence="2">
    <location>
        <begin position="277"/>
        <end position="296"/>
    </location>
</feature>
<evidence type="ECO:0000256" key="1">
    <source>
        <dbReference type="SAM" id="MobiDB-lite"/>
    </source>
</evidence>
<keyword evidence="2" id="KW-0812">Transmembrane</keyword>
<dbReference type="EMBL" id="JALLAZ020001544">
    <property type="protein sequence ID" value="KAL3773211.1"/>
    <property type="molecule type" value="Genomic_DNA"/>
</dbReference>
<feature type="transmembrane region" description="Helical" evidence="2">
    <location>
        <begin position="243"/>
        <end position="265"/>
    </location>
</feature>
<gene>
    <name evidence="3" type="ORF">ACHAW5_005861</name>
</gene>
<evidence type="ECO:0008006" key="5">
    <source>
        <dbReference type="Google" id="ProtNLM"/>
    </source>
</evidence>
<organism evidence="3 4">
    <name type="scientific">Stephanodiscus triporus</name>
    <dbReference type="NCBI Taxonomy" id="2934178"/>
    <lineage>
        <taxon>Eukaryota</taxon>
        <taxon>Sar</taxon>
        <taxon>Stramenopiles</taxon>
        <taxon>Ochrophyta</taxon>
        <taxon>Bacillariophyta</taxon>
        <taxon>Coscinodiscophyceae</taxon>
        <taxon>Thalassiosirophycidae</taxon>
        <taxon>Stephanodiscales</taxon>
        <taxon>Stephanodiscaceae</taxon>
        <taxon>Stephanodiscus</taxon>
    </lineage>
</organism>
<feature type="transmembrane region" description="Helical" evidence="2">
    <location>
        <begin position="207"/>
        <end position="231"/>
    </location>
</feature>
<feature type="compositionally biased region" description="Basic and acidic residues" evidence="1">
    <location>
        <begin position="1"/>
        <end position="10"/>
    </location>
</feature>
<comment type="caution">
    <text evidence="3">The sequence shown here is derived from an EMBL/GenBank/DDBJ whole genome shotgun (WGS) entry which is preliminary data.</text>
</comment>
<sequence>MKMDGRKSHAGDPPSSWSHQSSTSPSSLPSSSTTSHSPSPPPRIVSPRSLHWGCLLPSSLVAMGSTIEAVRMQRYRSAQIGGSYPSSGRWAVHPHPFAGTKAEFVLILAVSSLSIVSVIESTNPATGLYYSTWTTFTCCLGLLTSYARTERGIDLHGELNSRGRRLRSWAGLAVASVVVMGSAASCYDAACSHREERQAGAAYCRRAAFGVAAGCAGGATGLAIVSMRLACDVGSGDQGRNAFVVECISGLGLLVLYCFAVAYLTSEEGPGAPLGNLYYSTWMTFGLALSAAASCLEEIRAARGVMKSRDDPLRRRGGANAFDGASDADVSTIRSSLDDVYAPILEHDTRPWDNGSMSSSSTKIGSIGSGSVGEVQVGI</sequence>
<feature type="compositionally biased region" description="Low complexity" evidence="1">
    <location>
        <begin position="13"/>
        <end position="37"/>
    </location>
</feature>